<dbReference type="AlphaFoldDB" id="A0AAD9YQN2"/>
<comment type="caution">
    <text evidence="1">The sequence shown here is derived from an EMBL/GenBank/DDBJ whole genome shotgun (WGS) entry which is preliminary data.</text>
</comment>
<sequence length="154" mass="16673">MIVLRIASNGHFRSLVDATEGLKLVEASIAALRKMSVVNNDLPARLGDVIGFFCALPDPTQIGGATIEDIQLQQVRNRLSVSVVHDCLVTWRKHFMAETESSAQRQRVEGGGLGTSSFKTPVGDSPYPGGLSSIGDAQNMFGLDFSFDNWDFSV</sequence>
<evidence type="ECO:0000313" key="2">
    <source>
        <dbReference type="Proteomes" id="UP001281614"/>
    </source>
</evidence>
<organism evidence="1 2">
    <name type="scientific">Colletotrichum kahawae</name>
    <name type="common">Coffee berry disease fungus</name>
    <dbReference type="NCBI Taxonomy" id="34407"/>
    <lineage>
        <taxon>Eukaryota</taxon>
        <taxon>Fungi</taxon>
        <taxon>Dikarya</taxon>
        <taxon>Ascomycota</taxon>
        <taxon>Pezizomycotina</taxon>
        <taxon>Sordariomycetes</taxon>
        <taxon>Hypocreomycetidae</taxon>
        <taxon>Glomerellales</taxon>
        <taxon>Glomerellaceae</taxon>
        <taxon>Colletotrichum</taxon>
        <taxon>Colletotrichum gloeosporioides species complex</taxon>
    </lineage>
</organism>
<proteinExistence type="predicted"/>
<evidence type="ECO:0000313" key="1">
    <source>
        <dbReference type="EMBL" id="KAK2774492.1"/>
    </source>
</evidence>
<dbReference type="EMBL" id="VYYT01000046">
    <property type="protein sequence ID" value="KAK2774492.1"/>
    <property type="molecule type" value="Genomic_DNA"/>
</dbReference>
<dbReference type="Proteomes" id="UP001281614">
    <property type="component" value="Unassembled WGS sequence"/>
</dbReference>
<reference evidence="1" key="1">
    <citation type="submission" date="2023-02" db="EMBL/GenBank/DDBJ databases">
        <title>Colletotrichum kahawae CIFC_Que2 genome sequencing and assembly.</title>
        <authorList>
            <person name="Baroncelli R."/>
        </authorList>
    </citation>
    <scope>NUCLEOTIDE SEQUENCE</scope>
    <source>
        <strain evidence="1">CIFC_Que2</strain>
    </source>
</reference>
<accession>A0AAD9YQN2</accession>
<gene>
    <name evidence="1" type="ORF">CKAH01_03725</name>
</gene>
<protein>
    <submittedName>
        <fullName evidence="1">Zn 2cys6 transcriptional activator</fullName>
    </submittedName>
</protein>
<name>A0AAD9YQN2_COLKA</name>
<keyword evidence="2" id="KW-1185">Reference proteome</keyword>